<protein>
    <submittedName>
        <fullName evidence="1">Uncharacterized protein</fullName>
    </submittedName>
</protein>
<sequence>MFSTGVELNSLSQMKSQKSAEMLADVRNLLSNGGSVNQKNSEGVTLLHIACANGYKDVVSLILDHGANVNVVDNHYWTPLHLAAKFGQANVVKLLLAHWANPSLLNCNDEKSSDLQGPIYFEQMNSQRIEPATKVTAPLLVLLIAIIDVAASEFIEEMLLDVEVIWHEKTMDSLAALQHEGPYEEIIHHLPMLSNKFNPLALPIAKQDSLMERDTMFKDVAQGSWKQQPQENASKRIMVNSPTKLEQVKLMPPAPNDDLATLSELTDSSLLYEIQKRFSNNQIYAVLHEGFTRLLPFTLSLFEGFMLGMEKRGVWVPMGQSQVLMPGRGGTWWISRFFWFLIPEALREQKAKAGTSPQIDQAFFFHLHVPKCCCCSRLRQPKIHRFLNGSIMSTGACPKGTRLSAPRESMEGVLDLQKGSRVRLTFAEDARARDPPDLQGLEGASALPAVEFNRPPIPERIPWAEQLEALEMAKRDWEQEREALEKERKALELECEQEQEALDRE</sequence>
<organism evidence="1 2">
    <name type="scientific">Sphaerodactylus townsendi</name>
    <dbReference type="NCBI Taxonomy" id="933632"/>
    <lineage>
        <taxon>Eukaryota</taxon>
        <taxon>Metazoa</taxon>
        <taxon>Chordata</taxon>
        <taxon>Craniata</taxon>
        <taxon>Vertebrata</taxon>
        <taxon>Euteleostomi</taxon>
        <taxon>Lepidosauria</taxon>
        <taxon>Squamata</taxon>
        <taxon>Bifurcata</taxon>
        <taxon>Gekkota</taxon>
        <taxon>Sphaerodactylidae</taxon>
        <taxon>Sphaerodactylus</taxon>
    </lineage>
</organism>
<comment type="caution">
    <text evidence="1">The sequence shown here is derived from an EMBL/GenBank/DDBJ whole genome shotgun (WGS) entry which is preliminary data.</text>
</comment>
<accession>A0ACB8GE99</accession>
<name>A0ACB8GE99_9SAUR</name>
<dbReference type="Proteomes" id="UP000827872">
    <property type="component" value="Linkage Group LG01"/>
</dbReference>
<gene>
    <name evidence="1" type="ORF">K3G42_033670</name>
</gene>
<dbReference type="EMBL" id="CM037614">
    <property type="protein sequence ID" value="KAH8018095.1"/>
    <property type="molecule type" value="Genomic_DNA"/>
</dbReference>
<reference evidence="1" key="1">
    <citation type="submission" date="2021-08" db="EMBL/GenBank/DDBJ databases">
        <title>The first chromosome-level gecko genome reveals the dynamic sex chromosomes of Neotropical dwarf geckos (Sphaerodactylidae: Sphaerodactylus).</title>
        <authorList>
            <person name="Pinto B.J."/>
            <person name="Keating S.E."/>
            <person name="Gamble T."/>
        </authorList>
    </citation>
    <scope>NUCLEOTIDE SEQUENCE</scope>
    <source>
        <strain evidence="1">TG3544</strain>
    </source>
</reference>
<proteinExistence type="predicted"/>
<evidence type="ECO:0000313" key="1">
    <source>
        <dbReference type="EMBL" id="KAH8018095.1"/>
    </source>
</evidence>
<keyword evidence="2" id="KW-1185">Reference proteome</keyword>
<evidence type="ECO:0000313" key="2">
    <source>
        <dbReference type="Proteomes" id="UP000827872"/>
    </source>
</evidence>